<dbReference type="GO" id="GO:0031144">
    <property type="term" value="P:proteasome localization"/>
    <property type="evidence" value="ECO:0007669"/>
    <property type="project" value="UniProtKB-UniRule"/>
</dbReference>
<evidence type="ECO:0000313" key="12">
    <source>
        <dbReference type="Proteomes" id="UP000002058"/>
    </source>
</evidence>
<accession>C4JT04</accession>
<dbReference type="PANTHER" id="PTHR28032">
    <property type="entry name" value="FI02826P"/>
    <property type="match status" value="1"/>
</dbReference>
<dbReference type="InParanoid" id="C4JT04"/>
<dbReference type="eggNOG" id="ENOG502RNK4">
    <property type="taxonomic scope" value="Eukaryota"/>
</dbReference>
<evidence type="ECO:0000256" key="2">
    <source>
        <dbReference type="ARBA" id="ARBA00011464"/>
    </source>
</evidence>
<dbReference type="FunCoup" id="C4JT04">
    <property type="interactions" value="10"/>
</dbReference>
<keyword evidence="7 9" id="KW-0539">Nucleus</keyword>
<dbReference type="VEuPathDB" id="FungiDB:UREG_05593"/>
<dbReference type="InterPro" id="IPR038422">
    <property type="entry name" value="Cut8/Sts1_sf"/>
</dbReference>
<dbReference type="InterPro" id="IPR013868">
    <property type="entry name" value="Cut8/Sts1_fam"/>
</dbReference>
<dbReference type="GO" id="GO:0071630">
    <property type="term" value="P:nuclear protein quality control by the ubiquitin-proteasome system"/>
    <property type="evidence" value="ECO:0007669"/>
    <property type="project" value="UniProtKB-UniRule"/>
</dbReference>
<comment type="similarity">
    <text evidence="1 9">Belongs to the cut8/STS1 family.</text>
</comment>
<feature type="compositionally biased region" description="Basic and acidic residues" evidence="10">
    <location>
        <begin position="10"/>
        <end position="23"/>
    </location>
</feature>
<evidence type="ECO:0000256" key="7">
    <source>
        <dbReference type="ARBA" id="ARBA00023242"/>
    </source>
</evidence>
<evidence type="ECO:0000256" key="9">
    <source>
        <dbReference type="RuleBase" id="RU368013"/>
    </source>
</evidence>
<protein>
    <recommendedName>
        <fullName evidence="3 9">Tethering factor for nuclear proteasome STS1</fullName>
    </recommendedName>
</protein>
<comment type="function">
    <text evidence="8 9">Involved in ubiquitin-mediated protein degradation. Regulatory factor in the ubiquitin/proteasome pathway that controls the turnover of proteasome substrates. Targets proteasomes to the nucleus and facilitates the degradation of nuclear proteins.</text>
</comment>
<evidence type="ECO:0000256" key="3">
    <source>
        <dbReference type="ARBA" id="ARBA00016204"/>
    </source>
</evidence>
<dbReference type="STRING" id="336963.C4JT04"/>
<dbReference type="Pfam" id="PF08559">
    <property type="entry name" value="Cut8"/>
    <property type="match status" value="1"/>
</dbReference>
<keyword evidence="4 9" id="KW-0813">Transport</keyword>
<dbReference type="GO" id="GO:0070628">
    <property type="term" value="F:proteasome binding"/>
    <property type="evidence" value="ECO:0007669"/>
    <property type="project" value="TreeGrafter"/>
</dbReference>
<dbReference type="OMA" id="DYTPHFL"/>
<evidence type="ECO:0000256" key="8">
    <source>
        <dbReference type="ARBA" id="ARBA00025651"/>
    </source>
</evidence>
<dbReference type="KEGG" id="ure:UREG_05593"/>
<dbReference type="Gene3D" id="1.20.58.1590">
    <property type="entry name" value="Tethering factor for nuclear proteasome Cut8/Sts1"/>
    <property type="match status" value="1"/>
</dbReference>
<dbReference type="PANTHER" id="PTHR28032:SF1">
    <property type="entry name" value="FI02826P"/>
    <property type="match status" value="1"/>
</dbReference>
<reference evidence="12" key="1">
    <citation type="journal article" date="2009" name="Genome Res.">
        <title>Comparative genomic analyses of the human fungal pathogens Coccidioides and their relatives.</title>
        <authorList>
            <person name="Sharpton T.J."/>
            <person name="Stajich J.E."/>
            <person name="Rounsley S.D."/>
            <person name="Gardner M.J."/>
            <person name="Wortman J.R."/>
            <person name="Jordar V.S."/>
            <person name="Maiti R."/>
            <person name="Kodira C.D."/>
            <person name="Neafsey D.E."/>
            <person name="Zeng Q."/>
            <person name="Hung C.-Y."/>
            <person name="McMahan C."/>
            <person name="Muszewska A."/>
            <person name="Grynberg M."/>
            <person name="Mandel M.A."/>
            <person name="Kellner E.M."/>
            <person name="Barker B.M."/>
            <person name="Galgiani J.N."/>
            <person name="Orbach M.J."/>
            <person name="Kirkland T.N."/>
            <person name="Cole G.T."/>
            <person name="Henn M.R."/>
            <person name="Birren B.W."/>
            <person name="Taylor J.W."/>
        </authorList>
    </citation>
    <scope>NUCLEOTIDE SEQUENCE [LARGE SCALE GENOMIC DNA]</scope>
    <source>
        <strain evidence="12">UAMH 1704</strain>
    </source>
</reference>
<dbReference type="OrthoDB" id="10061064at2759"/>
<gene>
    <name evidence="11" type="ORF">UREG_05593</name>
</gene>
<evidence type="ECO:0000256" key="6">
    <source>
        <dbReference type="ARBA" id="ARBA00022927"/>
    </source>
</evidence>
<dbReference type="GeneID" id="8441099"/>
<keyword evidence="6 9" id="KW-0653">Protein transport</keyword>
<evidence type="ECO:0000256" key="1">
    <source>
        <dbReference type="ARBA" id="ARBA00006199"/>
    </source>
</evidence>
<dbReference type="GO" id="GO:0015031">
    <property type="term" value="P:protein transport"/>
    <property type="evidence" value="ECO:0007669"/>
    <property type="project" value="UniProtKB-UniRule"/>
</dbReference>
<feature type="region of interest" description="Disordered" evidence="10">
    <location>
        <begin position="1"/>
        <end position="39"/>
    </location>
</feature>
<organism evidence="11 12">
    <name type="scientific">Uncinocarpus reesii (strain UAMH 1704)</name>
    <dbReference type="NCBI Taxonomy" id="336963"/>
    <lineage>
        <taxon>Eukaryota</taxon>
        <taxon>Fungi</taxon>
        <taxon>Dikarya</taxon>
        <taxon>Ascomycota</taxon>
        <taxon>Pezizomycotina</taxon>
        <taxon>Eurotiomycetes</taxon>
        <taxon>Eurotiomycetidae</taxon>
        <taxon>Onygenales</taxon>
        <taxon>Onygenaceae</taxon>
        <taxon>Uncinocarpus</taxon>
    </lineage>
</organism>
<dbReference type="FunFam" id="1.20.58.1590:FF:000001">
    <property type="entry name" value="Tethering factor for nuclear proteasome STS1"/>
    <property type="match status" value="1"/>
</dbReference>
<proteinExistence type="inferred from homology"/>
<dbReference type="Proteomes" id="UP000002058">
    <property type="component" value="Unassembled WGS sequence"/>
</dbReference>
<evidence type="ECO:0000256" key="5">
    <source>
        <dbReference type="ARBA" id="ARBA00022490"/>
    </source>
</evidence>
<dbReference type="GO" id="GO:0031965">
    <property type="term" value="C:nuclear membrane"/>
    <property type="evidence" value="ECO:0007669"/>
    <property type="project" value="TreeGrafter"/>
</dbReference>
<comment type="subcellular location">
    <subcellularLocation>
        <location evidence="9">Cytoplasm</location>
    </subcellularLocation>
    <subcellularLocation>
        <location evidence="9">Nucleus</location>
    </subcellularLocation>
</comment>
<dbReference type="HOGENOM" id="CLU_033658_0_0_1"/>
<keyword evidence="5 9" id="KW-0963">Cytoplasm</keyword>
<comment type="subunit">
    <text evidence="2 9">Binds the proteasome.</text>
</comment>
<evidence type="ECO:0000313" key="11">
    <source>
        <dbReference type="EMBL" id="EEP80751.1"/>
    </source>
</evidence>
<sequence length="285" mass="31161">MNSSGSRKRKAEDDNSSSDHDTRMSASPTASPAFLTKPLATRQIKRTRPNLSGRALSLGRLLETLGSDDLRSVLRTLCDRHPELGQEVVDAAPRPNITSALQVLTNYQSTLQSSFPLGGNPSSDYAFNRVKPHVTSLLDALNDFTPHFLPPNETHTSTSLNYLDGATEIIHRLPRWDTPHYNLHKETAYEEIAKAWVLVIREASKRGGGIQLQYGEWDQKLAKHNQTSGGKLQEAVSELSSSLGWMAGHSGHPAASGYPTETASIRQQLLSGTYGAGLPLKVGPW</sequence>
<dbReference type="EMBL" id="CH476617">
    <property type="protein sequence ID" value="EEP80751.1"/>
    <property type="molecule type" value="Genomic_DNA"/>
</dbReference>
<keyword evidence="12" id="KW-1185">Reference proteome</keyword>
<dbReference type="RefSeq" id="XP_002584904.1">
    <property type="nucleotide sequence ID" value="XM_002584858.1"/>
</dbReference>
<evidence type="ECO:0000256" key="4">
    <source>
        <dbReference type="ARBA" id="ARBA00022448"/>
    </source>
</evidence>
<name>C4JT04_UNCRE</name>
<dbReference type="AlphaFoldDB" id="C4JT04"/>
<evidence type="ECO:0000256" key="10">
    <source>
        <dbReference type="SAM" id="MobiDB-lite"/>
    </source>
</evidence>
<dbReference type="GO" id="GO:0005737">
    <property type="term" value="C:cytoplasm"/>
    <property type="evidence" value="ECO:0007669"/>
    <property type="project" value="UniProtKB-SubCell"/>
</dbReference>